<comment type="caution">
    <text evidence="17">The sequence shown here is derived from an EMBL/GenBank/DDBJ whole genome shotgun (WGS) entry which is preliminary data.</text>
</comment>
<dbReference type="Pfam" id="PF13365">
    <property type="entry name" value="Trypsin_2"/>
    <property type="match status" value="1"/>
</dbReference>
<dbReference type="SUPFAM" id="SSF50494">
    <property type="entry name" value="Trypsin-like serine proteases"/>
    <property type="match status" value="1"/>
</dbReference>
<evidence type="ECO:0000256" key="15">
    <source>
        <dbReference type="PIRSR" id="PIRSR611782-2"/>
    </source>
</evidence>
<feature type="active site" description="Charge relay system" evidence="14">
    <location>
        <position position="231"/>
    </location>
</feature>
<evidence type="ECO:0000256" key="9">
    <source>
        <dbReference type="ARBA" id="ARBA00022764"/>
    </source>
</evidence>
<dbReference type="CDD" id="cd10839">
    <property type="entry name" value="cpPDZ1_DegP-like"/>
    <property type="match status" value="1"/>
</dbReference>
<keyword evidence="8" id="KW-0677">Repeat</keyword>
<dbReference type="Gene3D" id="2.40.10.120">
    <property type="match status" value="1"/>
</dbReference>
<dbReference type="Proteomes" id="UP000179266">
    <property type="component" value="Unassembled WGS sequence"/>
</dbReference>
<evidence type="ECO:0000256" key="12">
    <source>
        <dbReference type="ARBA" id="ARBA00023016"/>
    </source>
</evidence>
<reference evidence="17 18" key="1">
    <citation type="journal article" date="2016" name="Nat. Commun.">
        <title>Thousands of microbial genomes shed light on interconnected biogeochemical processes in an aquifer system.</title>
        <authorList>
            <person name="Anantharaman K."/>
            <person name="Brown C.T."/>
            <person name="Hug L.A."/>
            <person name="Sharon I."/>
            <person name="Castelle C.J."/>
            <person name="Probst A.J."/>
            <person name="Thomas B.C."/>
            <person name="Singh A."/>
            <person name="Wilkins M.J."/>
            <person name="Karaoz U."/>
            <person name="Brodie E.L."/>
            <person name="Williams K.H."/>
            <person name="Hubbard S.S."/>
            <person name="Banfield J.F."/>
        </authorList>
    </citation>
    <scope>NUCLEOTIDE SEQUENCE [LARGE SCALE GENOMIC DNA]</scope>
</reference>
<feature type="binding site" evidence="15">
    <location>
        <position position="126"/>
    </location>
    <ligand>
        <name>substrate</name>
    </ligand>
</feature>
<evidence type="ECO:0000256" key="6">
    <source>
        <dbReference type="ARBA" id="ARBA00022670"/>
    </source>
</evidence>
<evidence type="ECO:0000256" key="1">
    <source>
        <dbReference type="ARBA" id="ARBA00001772"/>
    </source>
</evidence>
<keyword evidence="7" id="KW-0732">Signal</keyword>
<protein>
    <recommendedName>
        <fullName evidence="5">Probable periplasmic serine endoprotease DegP-like</fullName>
        <ecNumber evidence="4">3.4.21.107</ecNumber>
    </recommendedName>
    <alternativeName>
        <fullName evidence="13">Protease Do</fullName>
    </alternativeName>
</protein>
<dbReference type="InterPro" id="IPR036034">
    <property type="entry name" value="PDZ_sf"/>
</dbReference>
<comment type="subcellular location">
    <subcellularLocation>
        <location evidence="2">Periplasm</location>
    </subcellularLocation>
</comment>
<keyword evidence="9" id="KW-0574">Periplasm</keyword>
<evidence type="ECO:0000256" key="14">
    <source>
        <dbReference type="PIRSR" id="PIRSR611782-1"/>
    </source>
</evidence>
<dbReference type="GO" id="GO:0006508">
    <property type="term" value="P:proteolysis"/>
    <property type="evidence" value="ECO:0007669"/>
    <property type="project" value="UniProtKB-KW"/>
</dbReference>
<dbReference type="SUPFAM" id="SSF50156">
    <property type="entry name" value="PDZ domain-like"/>
    <property type="match status" value="2"/>
</dbReference>
<evidence type="ECO:0000259" key="16">
    <source>
        <dbReference type="PROSITE" id="PS50106"/>
    </source>
</evidence>
<gene>
    <name evidence="17" type="ORF">A2161_11360</name>
</gene>
<feature type="active site" description="Charge relay system" evidence="14">
    <location>
        <position position="126"/>
    </location>
</feature>
<dbReference type="Pfam" id="PF13180">
    <property type="entry name" value="PDZ_2"/>
    <property type="match status" value="2"/>
</dbReference>
<dbReference type="AlphaFoldDB" id="A0A1F7S6D7"/>
<accession>A0A1F7S6D7</accession>
<organism evidence="17 18">
    <name type="scientific">Candidatus Schekmanbacteria bacterium RBG_13_48_7</name>
    <dbReference type="NCBI Taxonomy" id="1817878"/>
    <lineage>
        <taxon>Bacteria</taxon>
        <taxon>Candidatus Schekmaniibacteriota</taxon>
    </lineage>
</organism>
<dbReference type="EMBL" id="MGDD01000018">
    <property type="protein sequence ID" value="OGL49375.1"/>
    <property type="molecule type" value="Genomic_DNA"/>
</dbReference>
<dbReference type="PANTHER" id="PTHR22939">
    <property type="entry name" value="SERINE PROTEASE FAMILY S1C HTRA-RELATED"/>
    <property type="match status" value="1"/>
</dbReference>
<dbReference type="InterPro" id="IPR001940">
    <property type="entry name" value="Peptidase_S1C"/>
</dbReference>
<dbReference type="SMART" id="SM00228">
    <property type="entry name" value="PDZ"/>
    <property type="match status" value="2"/>
</dbReference>
<name>A0A1F7S6D7_9BACT</name>
<dbReference type="InterPro" id="IPR009003">
    <property type="entry name" value="Peptidase_S1_PA"/>
</dbReference>
<feature type="binding site" evidence="15">
    <location>
        <begin position="229"/>
        <end position="231"/>
    </location>
    <ligand>
        <name>substrate</name>
    </ligand>
</feature>
<evidence type="ECO:0000256" key="10">
    <source>
        <dbReference type="ARBA" id="ARBA00022801"/>
    </source>
</evidence>
<evidence type="ECO:0000256" key="2">
    <source>
        <dbReference type="ARBA" id="ARBA00004418"/>
    </source>
</evidence>
<evidence type="ECO:0000256" key="5">
    <source>
        <dbReference type="ARBA" id="ARBA00013958"/>
    </source>
</evidence>
<dbReference type="PROSITE" id="PS50106">
    <property type="entry name" value="PDZ"/>
    <property type="match status" value="2"/>
</dbReference>
<dbReference type="PRINTS" id="PR00834">
    <property type="entry name" value="PROTEASES2C"/>
</dbReference>
<keyword evidence="12" id="KW-0346">Stress response</keyword>
<evidence type="ECO:0000256" key="11">
    <source>
        <dbReference type="ARBA" id="ARBA00022825"/>
    </source>
</evidence>
<feature type="domain" description="PDZ" evidence="16">
    <location>
        <begin position="271"/>
        <end position="366"/>
    </location>
</feature>
<feature type="domain" description="PDZ" evidence="16">
    <location>
        <begin position="395"/>
        <end position="475"/>
    </location>
</feature>
<dbReference type="InterPro" id="IPR011782">
    <property type="entry name" value="Pept_S1C_Do"/>
</dbReference>
<feature type="active site" description="Charge relay system" evidence="14">
    <location>
        <position position="156"/>
    </location>
</feature>
<evidence type="ECO:0000256" key="4">
    <source>
        <dbReference type="ARBA" id="ARBA00013035"/>
    </source>
</evidence>
<keyword evidence="6" id="KW-0645">Protease</keyword>
<evidence type="ECO:0000256" key="3">
    <source>
        <dbReference type="ARBA" id="ARBA00010541"/>
    </source>
</evidence>
<keyword evidence="10" id="KW-0378">Hydrolase</keyword>
<dbReference type="NCBIfam" id="TIGR02037">
    <property type="entry name" value="degP_htrA_DO"/>
    <property type="match status" value="1"/>
</dbReference>
<dbReference type="InterPro" id="IPR001478">
    <property type="entry name" value="PDZ"/>
</dbReference>
<keyword evidence="11" id="KW-0720">Serine protease</keyword>
<evidence type="ECO:0000256" key="7">
    <source>
        <dbReference type="ARBA" id="ARBA00022729"/>
    </source>
</evidence>
<dbReference type="GO" id="GO:0004252">
    <property type="term" value="F:serine-type endopeptidase activity"/>
    <property type="evidence" value="ECO:0007669"/>
    <property type="project" value="InterPro"/>
</dbReference>
<evidence type="ECO:0000256" key="8">
    <source>
        <dbReference type="ARBA" id="ARBA00022737"/>
    </source>
</evidence>
<evidence type="ECO:0000256" key="13">
    <source>
        <dbReference type="ARBA" id="ARBA00032850"/>
    </source>
</evidence>
<feature type="binding site" evidence="15">
    <location>
        <position position="156"/>
    </location>
    <ligand>
        <name>substrate</name>
    </ligand>
</feature>
<sequence length="489" mass="54251">MNKNNWFKNNVFNLKKTVCALFILIGMFLGIFIFTQSTVAVPEESSALTENEFNPYLSVFADIAEKLKPTVVKIEAIQFIEEKSEELKKEHRLLQYLMPPDRSYKKINYGSGIILDDEGYIITNTHLVEDAEKIQVELLNDDSYTAKIIGTDPDTDLALIKINGATNLVHARFGDSEKLRVGEWVMAIGHPLRNNYTVSVGVVSAKGRHLDGSRSYDEYIQTDASINPGNSGGPLINSSGEVIGINSWILTTTGGSIGLGFSIPSNLAMYIIPILKTENKVTRGWLGVHIQQVNKEIANWYNMEKPNGAIVDEVIPDSPASKAGLQNGDIIITFDKQPIESVNDLPKIVSRTSVGKKVVIELINRDRKGRRTVEAVIGKIPDEDTLSNLLVNNWMGLTLEDLTPTLINSFSLPADISGVLVTKVDKKSSFEGKLKEGDIILEINNQQIDGVTNLFSIINQTRAGNVLLFYLLRSGSYFYLTYTLQESDF</sequence>
<dbReference type="EC" id="3.4.21.107" evidence="4"/>
<evidence type="ECO:0000313" key="17">
    <source>
        <dbReference type="EMBL" id="OGL49375.1"/>
    </source>
</evidence>
<comment type="similarity">
    <text evidence="3">Belongs to the peptidase S1C family.</text>
</comment>
<dbReference type="Gene3D" id="2.30.42.10">
    <property type="match status" value="2"/>
</dbReference>
<evidence type="ECO:0000313" key="18">
    <source>
        <dbReference type="Proteomes" id="UP000179266"/>
    </source>
</evidence>
<dbReference type="PANTHER" id="PTHR22939:SF130">
    <property type="entry name" value="PERIPLASMIC SERINE ENDOPROTEASE DEGP-LIKE-RELATED"/>
    <property type="match status" value="1"/>
</dbReference>
<proteinExistence type="inferred from homology"/>
<comment type="catalytic activity">
    <reaction evidence="1">
        <text>Acts on substrates that are at least partially unfolded. The cleavage site P1 residue is normally between a pair of hydrophobic residues, such as Val-|-Val.</text>
        <dbReference type="EC" id="3.4.21.107"/>
    </reaction>
</comment>